<protein>
    <submittedName>
        <fullName evidence="1">Uncharacterized protein</fullName>
    </submittedName>
</protein>
<dbReference type="RefSeq" id="WP_145398123.1">
    <property type="nucleotide sequence ID" value="NZ_VLKU01000006.1"/>
</dbReference>
<dbReference type="Proteomes" id="UP000316225">
    <property type="component" value="Unassembled WGS sequence"/>
</dbReference>
<proteinExistence type="predicted"/>
<keyword evidence="2" id="KW-1185">Reference proteome</keyword>
<organism evidence="1 2">
    <name type="scientific">Paracoccus sulfuroxidans</name>
    <dbReference type="NCBI Taxonomy" id="384678"/>
    <lineage>
        <taxon>Bacteria</taxon>
        <taxon>Pseudomonadati</taxon>
        <taxon>Pseudomonadota</taxon>
        <taxon>Alphaproteobacteria</taxon>
        <taxon>Rhodobacterales</taxon>
        <taxon>Paracoccaceae</taxon>
        <taxon>Paracoccus</taxon>
    </lineage>
</organism>
<dbReference type="OrthoDB" id="10005838at2"/>
<dbReference type="AlphaFoldDB" id="A0A562NP10"/>
<reference evidence="1 2" key="1">
    <citation type="journal article" date="2015" name="Stand. Genomic Sci.">
        <title>Genomic Encyclopedia of Bacterial and Archaeal Type Strains, Phase III: the genomes of soil and plant-associated and newly described type strains.</title>
        <authorList>
            <person name="Whitman W.B."/>
            <person name="Woyke T."/>
            <person name="Klenk H.P."/>
            <person name="Zhou Y."/>
            <person name="Lilburn T.G."/>
            <person name="Beck B.J."/>
            <person name="De Vos P."/>
            <person name="Vandamme P."/>
            <person name="Eisen J.A."/>
            <person name="Garrity G."/>
            <person name="Hugenholtz P."/>
            <person name="Kyrpides N.C."/>
        </authorList>
    </citation>
    <scope>NUCLEOTIDE SEQUENCE [LARGE SCALE GENOMIC DNA]</scope>
    <source>
        <strain evidence="1 2">CGMCC 1.5364</strain>
    </source>
</reference>
<evidence type="ECO:0000313" key="1">
    <source>
        <dbReference type="EMBL" id="TWI33959.1"/>
    </source>
</evidence>
<gene>
    <name evidence="1" type="ORF">IQ24_02326</name>
</gene>
<accession>A0A562NP10</accession>
<sequence>MTSETRNFNDIPAGALFEAAQRSIRDQGLKIQSENPSTLEIEAASKVSMKSFGQRITLRMGEIGPTSELKIETSSGQLSDWGEGGSIIAAIFDGVDAHLAQMKAEGRIAAPAPKVYAMGEHAAPSPPQPKPAQHYYVAPPKTERTRVQIVEPPPKAKGSAGGWVLRIALALGMLWLFVSEDGKAFMADLLASSPLKSFFAETDIAKYDCDRVSELVKGESLQNIFGGRFKILDVKNAKQVSKTDERIVCTGKVLLSNGTDDLMQMSVEKAGDYEVLYRVEPML</sequence>
<dbReference type="EMBL" id="VLKU01000006">
    <property type="protein sequence ID" value="TWI33959.1"/>
    <property type="molecule type" value="Genomic_DNA"/>
</dbReference>
<evidence type="ECO:0000313" key="2">
    <source>
        <dbReference type="Proteomes" id="UP000316225"/>
    </source>
</evidence>
<name>A0A562NP10_9RHOB</name>
<comment type="caution">
    <text evidence="1">The sequence shown here is derived from an EMBL/GenBank/DDBJ whole genome shotgun (WGS) entry which is preliminary data.</text>
</comment>